<dbReference type="OrthoDB" id="3257768at2759"/>
<dbReference type="CDD" id="cd19757">
    <property type="entry name" value="Bbox1"/>
    <property type="match status" value="1"/>
</dbReference>
<feature type="region of interest" description="Disordered" evidence="1">
    <location>
        <begin position="43"/>
        <end position="75"/>
    </location>
</feature>
<dbReference type="AlphaFoldDB" id="A0A1M2VV76"/>
<evidence type="ECO:0000313" key="4">
    <source>
        <dbReference type="Proteomes" id="UP000184267"/>
    </source>
</evidence>
<dbReference type="Proteomes" id="UP000184267">
    <property type="component" value="Unassembled WGS sequence"/>
</dbReference>
<dbReference type="PANTHER" id="PTHR33096:SF1">
    <property type="entry name" value="CXC1-LIKE CYSTEINE CLUSTER ASSOCIATED WITH KDZ TRANSPOSASES DOMAIN-CONTAINING PROTEIN"/>
    <property type="match status" value="1"/>
</dbReference>
<dbReference type="PANTHER" id="PTHR33096">
    <property type="entry name" value="CXC2 DOMAIN-CONTAINING PROTEIN"/>
    <property type="match status" value="1"/>
</dbReference>
<dbReference type="Pfam" id="PF18803">
    <property type="entry name" value="CxC2"/>
    <property type="match status" value="1"/>
</dbReference>
<dbReference type="InterPro" id="IPR041457">
    <property type="entry name" value="CxC2_KDZ-assoc"/>
</dbReference>
<reference evidence="3 4" key="1">
    <citation type="submission" date="2016-10" db="EMBL/GenBank/DDBJ databases">
        <title>Genome sequence of the basidiomycete white-rot fungus Trametes pubescens.</title>
        <authorList>
            <person name="Makela M.R."/>
            <person name="Granchi Z."/>
            <person name="Peng M."/>
            <person name="De Vries R.P."/>
            <person name="Grigoriev I."/>
            <person name="Riley R."/>
            <person name="Hilden K."/>
        </authorList>
    </citation>
    <scope>NUCLEOTIDE SEQUENCE [LARGE SCALE GENOMIC DNA]</scope>
    <source>
        <strain evidence="3 4">FBCC735</strain>
    </source>
</reference>
<feature type="region of interest" description="Disordered" evidence="1">
    <location>
        <begin position="908"/>
        <end position="929"/>
    </location>
</feature>
<feature type="compositionally biased region" description="Basic and acidic residues" evidence="1">
    <location>
        <begin position="908"/>
        <end position="917"/>
    </location>
</feature>
<evidence type="ECO:0000313" key="3">
    <source>
        <dbReference type="EMBL" id="OJT11514.1"/>
    </source>
</evidence>
<dbReference type="InterPro" id="IPR040521">
    <property type="entry name" value="KDZ"/>
</dbReference>
<gene>
    <name evidence="3" type="ORF">TRAPUB_11932</name>
</gene>
<dbReference type="STRING" id="154538.A0A1M2VV76"/>
<name>A0A1M2VV76_TRAPU</name>
<protein>
    <recommendedName>
        <fullName evidence="2">CxC2-like cysteine cluster KDZ transposase-associated domain-containing protein</fullName>
    </recommendedName>
</protein>
<organism evidence="3 4">
    <name type="scientific">Trametes pubescens</name>
    <name type="common">White-rot fungus</name>
    <dbReference type="NCBI Taxonomy" id="154538"/>
    <lineage>
        <taxon>Eukaryota</taxon>
        <taxon>Fungi</taxon>
        <taxon>Dikarya</taxon>
        <taxon>Basidiomycota</taxon>
        <taxon>Agaricomycotina</taxon>
        <taxon>Agaricomycetes</taxon>
        <taxon>Polyporales</taxon>
        <taxon>Polyporaceae</taxon>
        <taxon>Trametes</taxon>
    </lineage>
</organism>
<comment type="caution">
    <text evidence="3">The sequence shown here is derived from an EMBL/GenBank/DDBJ whole genome shotgun (WGS) entry which is preliminary data.</text>
</comment>
<dbReference type="Pfam" id="PF18758">
    <property type="entry name" value="KDZ"/>
    <property type="match status" value="1"/>
</dbReference>
<proteinExistence type="predicted"/>
<evidence type="ECO:0000259" key="2">
    <source>
        <dbReference type="Pfam" id="PF18803"/>
    </source>
</evidence>
<evidence type="ECO:0000256" key="1">
    <source>
        <dbReference type="SAM" id="MobiDB-lite"/>
    </source>
</evidence>
<sequence>MTKKGKAKSGFFKPRKTEATSVALSADGRRVSMTTRYIEYNDPARVRSAESAGPSGEAQLPEPTTGGGHEQEGARAEAVDGFQGLSVVTKTRGKRSLASVRLIFVVWAIGADVLPQDEPIAAWKPLRDEYLDEVLRLEGRGRFGRSPVCEGCAQGTAEYRCRECLGGRMLCKACVVGAHTWLPLHRIEQWCVTYFKATSLRDLGLRIRPSHRPEESCPTASSATDVVVLHTNGIHAVSVEFCKCLGLAHRTQLLRIAWWPATPFDPKTCATFELLRQFHLLNLQGKLPAYDFCRALELQTDNTGLQYVPDRSELFMVMVREWRHVTLAKRAGRGHDSTGIAGTNLGGLAVRCRACPHPGVNLPDGWQDAKPEDAWLYQAMIAQDANFRLKNRLRLSKHQDPWLGPGLAYFVDDKPYHRFIAEYAATPDDARTCSGFAALLNALTRKSKGLRSTGVVAVSCRHELFRPNGLGDLQKGERYRNIDYVVASSIQGWLINMVKNSFDIACEWSKGFFVRIKDLPEDLRPQVPGEEWIFIVPKFHIAAHKESCQANFSSNFTPYVARWDGEHVERLWAWLNAAAPSTKEMSPGARWETLDDFCGFANWRKTVQFGDDLLRLLIEAVPLAVEHRDSFSSFDLRLRRERPSDVSGWEDMLQQWENDHKKPNPYVLPRRTVTRASIELRYLTAANDAASDPDRALDASQDLGPCGFLVLGLDIKQAQASLAAQKAEATTTLQQVSLQKRAAPLLHKVRQFLQLQAKYMPGLTSQGAGPAPRVPTSDDIETYPIQLPSDLSPTLRGSVCAAGLAQVEDDLQHADAYEALDELRHALRIRAAYNRDKVKNVTGQVPNTRAREKQGSADESVHAAKRRYRAARSALERLRGSGEWEATLRPLLDKDVVGLNERTLTREELADNERARDMGGAAEDDSVPLSGVVSVGEGRRTLSWIWYTSDGDAPRSNNDDPGLRDSLRVEWVKAKARAARWTEQVRLVDEEMRRVIATTQHIAKEWNLRRSQRQSQVDNQDLLDADLDEGLTAYADEHCATEMARAAHLEEKWRVVRAHASDLISGKSPSWLPQRASSKPATVVEVTMEVSDYGDDDEDDVEDDI</sequence>
<keyword evidence="4" id="KW-1185">Reference proteome</keyword>
<feature type="domain" description="CxC2-like cysteine cluster KDZ transposase-associated" evidence="2">
    <location>
        <begin position="200"/>
        <end position="304"/>
    </location>
</feature>
<dbReference type="EMBL" id="MNAD01000628">
    <property type="protein sequence ID" value="OJT11514.1"/>
    <property type="molecule type" value="Genomic_DNA"/>
</dbReference>
<accession>A0A1M2VV76</accession>
<dbReference type="OMA" id="PNTRARE"/>